<reference evidence="4" key="1">
    <citation type="journal article" date="2024" name="IScience">
        <title>Strigolactones Initiate the Formation of Haustorium-like Structures in Castilleja.</title>
        <authorList>
            <person name="Buerger M."/>
            <person name="Peterson D."/>
            <person name="Chory J."/>
        </authorList>
    </citation>
    <scope>NUCLEOTIDE SEQUENCE [LARGE SCALE GENOMIC DNA]</scope>
</reference>
<dbReference type="PANTHER" id="PTHR47479">
    <property type="entry name" value="OS05G0393200 PROTEIN"/>
    <property type="match status" value="1"/>
</dbReference>
<evidence type="ECO:0000256" key="2">
    <source>
        <dbReference type="SAM" id="Phobius"/>
    </source>
</evidence>
<evidence type="ECO:0000256" key="1">
    <source>
        <dbReference type="SAM" id="MobiDB-lite"/>
    </source>
</evidence>
<dbReference type="PANTHER" id="PTHR47479:SF2">
    <property type="entry name" value="OS05G0393200 PROTEIN"/>
    <property type="match status" value="1"/>
</dbReference>
<feature type="compositionally biased region" description="Basic residues" evidence="1">
    <location>
        <begin position="1"/>
        <end position="18"/>
    </location>
</feature>
<protein>
    <recommendedName>
        <fullName evidence="5">Ribosomal protein L34e superfamily protein</fullName>
    </recommendedName>
</protein>
<sequence length="212" mass="23284">MARRKTTTPKTPTPHHHPNPTPPCNRSSSAILDLLIAVLVLVSSAFLIISCYSSLSLILPPFSTVATHFASNPNSQLISSVFLIVLFVCFAPFIEIWCGHRTRTCGMKGCRGLKNSPEFDFQLQGEDLLLKGDVNEAVKDANELPWKGGAKDNPDYECLRAELRKMAPPNGRAVLLFRAKCGCPVSKLEGWGPRRGRRNKKGLALTEGGDNR</sequence>
<organism evidence="3 4">
    <name type="scientific">Castilleja foliolosa</name>
    <dbReference type="NCBI Taxonomy" id="1961234"/>
    <lineage>
        <taxon>Eukaryota</taxon>
        <taxon>Viridiplantae</taxon>
        <taxon>Streptophyta</taxon>
        <taxon>Embryophyta</taxon>
        <taxon>Tracheophyta</taxon>
        <taxon>Spermatophyta</taxon>
        <taxon>Magnoliopsida</taxon>
        <taxon>eudicotyledons</taxon>
        <taxon>Gunneridae</taxon>
        <taxon>Pentapetalae</taxon>
        <taxon>asterids</taxon>
        <taxon>lamiids</taxon>
        <taxon>Lamiales</taxon>
        <taxon>Orobanchaceae</taxon>
        <taxon>Pedicularideae</taxon>
        <taxon>Castillejinae</taxon>
        <taxon>Castilleja</taxon>
    </lineage>
</organism>
<evidence type="ECO:0000313" key="3">
    <source>
        <dbReference type="EMBL" id="KAL3626212.1"/>
    </source>
</evidence>
<feature type="transmembrane region" description="Helical" evidence="2">
    <location>
        <begin position="34"/>
        <end position="57"/>
    </location>
</feature>
<dbReference type="AlphaFoldDB" id="A0ABD3C9F9"/>
<proteinExistence type="predicted"/>
<keyword evidence="4" id="KW-1185">Reference proteome</keyword>
<dbReference type="Proteomes" id="UP001632038">
    <property type="component" value="Unassembled WGS sequence"/>
</dbReference>
<comment type="caution">
    <text evidence="3">The sequence shown here is derived from an EMBL/GenBank/DDBJ whole genome shotgun (WGS) entry which is preliminary data.</text>
</comment>
<name>A0ABD3C9F9_9LAMI</name>
<keyword evidence="2" id="KW-1133">Transmembrane helix</keyword>
<accession>A0ABD3C9F9</accession>
<evidence type="ECO:0008006" key="5">
    <source>
        <dbReference type="Google" id="ProtNLM"/>
    </source>
</evidence>
<gene>
    <name evidence="3" type="ORF">CASFOL_029761</name>
</gene>
<dbReference type="InterPro" id="IPR044196">
    <property type="entry name" value="At5g19025-like"/>
</dbReference>
<feature type="region of interest" description="Disordered" evidence="1">
    <location>
        <begin position="1"/>
        <end position="24"/>
    </location>
</feature>
<evidence type="ECO:0000313" key="4">
    <source>
        <dbReference type="Proteomes" id="UP001632038"/>
    </source>
</evidence>
<keyword evidence="2" id="KW-0812">Transmembrane</keyword>
<keyword evidence="2" id="KW-0472">Membrane</keyword>
<feature type="transmembrane region" description="Helical" evidence="2">
    <location>
        <begin position="77"/>
        <end position="98"/>
    </location>
</feature>
<dbReference type="EMBL" id="JAVIJP010000047">
    <property type="protein sequence ID" value="KAL3626212.1"/>
    <property type="molecule type" value="Genomic_DNA"/>
</dbReference>